<gene>
    <name evidence="2" type="ORF">GCM10011322_26020</name>
</gene>
<proteinExistence type="predicted"/>
<evidence type="ECO:0008006" key="4">
    <source>
        <dbReference type="Google" id="ProtNLM"/>
    </source>
</evidence>
<dbReference type="EMBL" id="BMMF01000007">
    <property type="protein sequence ID" value="GGK37769.1"/>
    <property type="molecule type" value="Genomic_DNA"/>
</dbReference>
<keyword evidence="1" id="KW-0732">Signal</keyword>
<evidence type="ECO:0000313" key="2">
    <source>
        <dbReference type="EMBL" id="GGK37769.1"/>
    </source>
</evidence>
<reference evidence="2 3" key="1">
    <citation type="journal article" date="2014" name="Int. J. Syst. Evol. Microbiol.">
        <title>Complete genome sequence of Corynebacterium casei LMG S-19264T (=DSM 44701T), isolated from a smear-ripened cheese.</title>
        <authorList>
            <consortium name="US DOE Joint Genome Institute (JGI-PGF)"/>
            <person name="Walter F."/>
            <person name="Albersmeier A."/>
            <person name="Kalinowski J."/>
            <person name="Ruckert C."/>
        </authorList>
    </citation>
    <scope>NUCLEOTIDE SEQUENCE [LARGE SCALE GENOMIC DNA]</scope>
    <source>
        <strain evidence="2 3">CGMCC 1.9161</strain>
    </source>
</reference>
<organism evidence="2 3">
    <name type="scientific">Salinarimonas ramus</name>
    <dbReference type="NCBI Taxonomy" id="690164"/>
    <lineage>
        <taxon>Bacteria</taxon>
        <taxon>Pseudomonadati</taxon>
        <taxon>Pseudomonadota</taxon>
        <taxon>Alphaproteobacteria</taxon>
        <taxon>Hyphomicrobiales</taxon>
        <taxon>Salinarimonadaceae</taxon>
        <taxon>Salinarimonas</taxon>
    </lineage>
</organism>
<dbReference type="AlphaFoldDB" id="A0A917QB26"/>
<dbReference type="Proteomes" id="UP000600449">
    <property type="component" value="Unassembled WGS sequence"/>
</dbReference>
<evidence type="ECO:0000256" key="1">
    <source>
        <dbReference type="SAM" id="SignalP"/>
    </source>
</evidence>
<sequence length="100" mass="10385">MRASFVATVAGFALLAAGPAFAQCSWESAAHEDAVVASTVEAPIVRDGERNVVVTPRRPAPREVIVTRGVPEVLGIRPAPVEPPAIYVIEAAGTVLVDPS</sequence>
<dbReference type="RefSeq" id="WP_188913644.1">
    <property type="nucleotide sequence ID" value="NZ_BMMF01000007.1"/>
</dbReference>
<feature type="signal peptide" evidence="1">
    <location>
        <begin position="1"/>
        <end position="22"/>
    </location>
</feature>
<comment type="caution">
    <text evidence="2">The sequence shown here is derived from an EMBL/GenBank/DDBJ whole genome shotgun (WGS) entry which is preliminary data.</text>
</comment>
<name>A0A917QB26_9HYPH</name>
<protein>
    <recommendedName>
        <fullName evidence="4">Nickel/cobalt transporter regulator</fullName>
    </recommendedName>
</protein>
<evidence type="ECO:0000313" key="3">
    <source>
        <dbReference type="Proteomes" id="UP000600449"/>
    </source>
</evidence>
<keyword evidence="3" id="KW-1185">Reference proteome</keyword>
<feature type="chain" id="PRO_5037690232" description="Nickel/cobalt transporter regulator" evidence="1">
    <location>
        <begin position="23"/>
        <end position="100"/>
    </location>
</feature>
<accession>A0A917QB26</accession>